<organism evidence="6 8">
    <name type="scientific">Billgrantia kenyensis</name>
    <dbReference type="NCBI Taxonomy" id="321266"/>
    <lineage>
        <taxon>Bacteria</taxon>
        <taxon>Pseudomonadati</taxon>
        <taxon>Pseudomonadota</taxon>
        <taxon>Gammaproteobacteria</taxon>
        <taxon>Oceanospirillales</taxon>
        <taxon>Halomonadaceae</taxon>
        <taxon>Billgrantia</taxon>
    </lineage>
</organism>
<dbReference type="PANTHER" id="PTHR45138:SF9">
    <property type="entry name" value="DIGUANYLATE CYCLASE DGCM-RELATED"/>
    <property type="match status" value="1"/>
</dbReference>
<evidence type="ECO:0000256" key="3">
    <source>
        <dbReference type="ARBA" id="ARBA00034247"/>
    </source>
</evidence>
<dbReference type="GO" id="GO:1902201">
    <property type="term" value="P:negative regulation of bacterial-type flagellum-dependent cell motility"/>
    <property type="evidence" value="ECO:0007669"/>
    <property type="project" value="TreeGrafter"/>
</dbReference>
<keyword evidence="4" id="KW-0472">Membrane</keyword>
<evidence type="ECO:0000256" key="2">
    <source>
        <dbReference type="ARBA" id="ARBA00012528"/>
    </source>
</evidence>
<feature type="transmembrane region" description="Helical" evidence="4">
    <location>
        <begin position="43"/>
        <end position="63"/>
    </location>
</feature>
<dbReference type="SMART" id="SM00267">
    <property type="entry name" value="GGDEF"/>
    <property type="match status" value="1"/>
</dbReference>
<feature type="domain" description="GGDEF" evidence="5">
    <location>
        <begin position="266"/>
        <end position="399"/>
    </location>
</feature>
<sequence length="408" mass="45527">MTAGNNEAGEQASLDWRAEFHDAALEALYRRTMRMQDAQQLRYGLRVIAVVFLLFIVADFVLLGFGATFLVLATIRLFITLCCLGLTRYFALHPARAQEAGPLNFIYSTVLTGLLISIHLHPGDFGLHISSLVITSLAIYLLLPNRLPWILAWNAFLIAGFLFVALLLEPLTAGMLIRNLLILAFANLLGWLTFSRLNWLQRRQFSLLVEEREVNRRLQREIEERQLLETQLRHMASTDPLTGLANRRHFFELSEREFSRAQREGTALAIAMVDIDLFKGLNDHHGHAVGDLVLTTVANCCASVLRDTDIIGRYGGEEFIIALPQADLDTASAIAERLRHKVTSLRLPMLDEGQRLSVTVGISQVEPGEVRLEQALQRADQALYTGKARGRNCVVVAGDISTSTAARA</sequence>
<dbReference type="PANTHER" id="PTHR45138">
    <property type="entry name" value="REGULATORY COMPONENTS OF SENSORY TRANSDUCTION SYSTEM"/>
    <property type="match status" value="1"/>
</dbReference>
<feature type="transmembrane region" description="Helical" evidence="4">
    <location>
        <begin position="69"/>
        <end position="91"/>
    </location>
</feature>
<reference evidence="7 9" key="1">
    <citation type="submission" date="2020-05" db="EMBL/GenBank/DDBJ databases">
        <title>Comparative genomic analysis of denitrifying bacteria from Halomonas genus.</title>
        <authorList>
            <person name="Wang L."/>
            <person name="Shao Z."/>
        </authorList>
    </citation>
    <scope>NUCLEOTIDE SEQUENCE [LARGE SCALE GENOMIC DNA]</scope>
    <source>
        <strain evidence="7 9">DSM 17331</strain>
    </source>
</reference>
<comment type="catalytic activity">
    <reaction evidence="3">
        <text>2 GTP = 3',3'-c-di-GMP + 2 diphosphate</text>
        <dbReference type="Rhea" id="RHEA:24898"/>
        <dbReference type="ChEBI" id="CHEBI:33019"/>
        <dbReference type="ChEBI" id="CHEBI:37565"/>
        <dbReference type="ChEBI" id="CHEBI:58805"/>
        <dbReference type="EC" id="2.7.7.65"/>
    </reaction>
</comment>
<evidence type="ECO:0000313" key="9">
    <source>
        <dbReference type="Proteomes" id="UP000814353"/>
    </source>
</evidence>
<name>A0A7V9VZX7_9GAMM</name>
<reference evidence="6 8" key="2">
    <citation type="submission" date="2020-07" db="EMBL/GenBank/DDBJ databases">
        <title>Identification of Halomonas strains.</title>
        <authorList>
            <person name="Xiao Z."/>
            <person name="Shen J."/>
        </authorList>
    </citation>
    <scope>NUCLEOTIDE SEQUENCE [LARGE SCALE GENOMIC DNA]</scope>
    <source>
        <strain evidence="6 8">DSM 17331</strain>
    </source>
</reference>
<dbReference type="PROSITE" id="PS50887">
    <property type="entry name" value="GGDEF"/>
    <property type="match status" value="1"/>
</dbReference>
<comment type="caution">
    <text evidence="6">The sequence shown here is derived from an EMBL/GenBank/DDBJ whole genome shotgun (WGS) entry which is preliminary data.</text>
</comment>
<evidence type="ECO:0000259" key="5">
    <source>
        <dbReference type="PROSITE" id="PS50887"/>
    </source>
</evidence>
<evidence type="ECO:0000256" key="4">
    <source>
        <dbReference type="SAM" id="Phobius"/>
    </source>
</evidence>
<dbReference type="GO" id="GO:0052621">
    <property type="term" value="F:diguanylate cyclase activity"/>
    <property type="evidence" value="ECO:0007669"/>
    <property type="project" value="UniProtKB-EC"/>
</dbReference>
<dbReference type="FunFam" id="3.30.70.270:FF:000001">
    <property type="entry name" value="Diguanylate cyclase domain protein"/>
    <property type="match status" value="1"/>
</dbReference>
<dbReference type="InterPro" id="IPR050469">
    <property type="entry name" value="Diguanylate_Cyclase"/>
</dbReference>
<dbReference type="InterPro" id="IPR000160">
    <property type="entry name" value="GGDEF_dom"/>
</dbReference>
<dbReference type="InterPro" id="IPR029787">
    <property type="entry name" value="Nucleotide_cyclase"/>
</dbReference>
<feature type="transmembrane region" description="Helical" evidence="4">
    <location>
        <begin position="103"/>
        <end position="120"/>
    </location>
</feature>
<dbReference type="InterPro" id="IPR043128">
    <property type="entry name" value="Rev_trsase/Diguanyl_cyclase"/>
</dbReference>
<dbReference type="CDD" id="cd01949">
    <property type="entry name" value="GGDEF"/>
    <property type="match status" value="1"/>
</dbReference>
<feature type="transmembrane region" description="Helical" evidence="4">
    <location>
        <begin position="150"/>
        <end position="168"/>
    </location>
</feature>
<dbReference type="AlphaFoldDB" id="A0A7V9VZX7"/>
<keyword evidence="4" id="KW-1133">Transmembrane helix</keyword>
<dbReference type="NCBIfam" id="TIGR00254">
    <property type="entry name" value="GGDEF"/>
    <property type="match status" value="1"/>
</dbReference>
<dbReference type="SUPFAM" id="SSF55073">
    <property type="entry name" value="Nucleotide cyclase"/>
    <property type="match status" value="1"/>
</dbReference>
<dbReference type="Proteomes" id="UP000518091">
    <property type="component" value="Unassembled WGS sequence"/>
</dbReference>
<evidence type="ECO:0000313" key="6">
    <source>
        <dbReference type="EMBL" id="MBA2778519.1"/>
    </source>
</evidence>
<accession>A0A7V9VZX7</accession>
<dbReference type="Gene3D" id="3.30.70.270">
    <property type="match status" value="1"/>
</dbReference>
<proteinExistence type="predicted"/>
<dbReference type="GO" id="GO:0005886">
    <property type="term" value="C:plasma membrane"/>
    <property type="evidence" value="ECO:0007669"/>
    <property type="project" value="TreeGrafter"/>
</dbReference>
<dbReference type="Proteomes" id="UP000814353">
    <property type="component" value="Unassembled WGS sequence"/>
</dbReference>
<comment type="cofactor">
    <cofactor evidence="1">
        <name>Mg(2+)</name>
        <dbReference type="ChEBI" id="CHEBI:18420"/>
    </cofactor>
</comment>
<keyword evidence="4" id="KW-0812">Transmembrane</keyword>
<feature type="transmembrane region" description="Helical" evidence="4">
    <location>
        <begin position="174"/>
        <end position="194"/>
    </location>
</feature>
<dbReference type="GO" id="GO:0043709">
    <property type="term" value="P:cell adhesion involved in single-species biofilm formation"/>
    <property type="evidence" value="ECO:0007669"/>
    <property type="project" value="TreeGrafter"/>
</dbReference>
<dbReference type="EMBL" id="JACEFT010000005">
    <property type="protein sequence ID" value="MBA2778519.1"/>
    <property type="molecule type" value="Genomic_DNA"/>
</dbReference>
<evidence type="ECO:0000256" key="1">
    <source>
        <dbReference type="ARBA" id="ARBA00001946"/>
    </source>
</evidence>
<dbReference type="EC" id="2.7.7.65" evidence="2"/>
<keyword evidence="9" id="KW-1185">Reference proteome</keyword>
<dbReference type="RefSeq" id="WP_181514005.1">
    <property type="nucleotide sequence ID" value="NZ_JABFUB010000005.1"/>
</dbReference>
<feature type="transmembrane region" description="Helical" evidence="4">
    <location>
        <begin position="126"/>
        <end position="143"/>
    </location>
</feature>
<dbReference type="EMBL" id="JABFUB010000005">
    <property type="protein sequence ID" value="MCG6661676.1"/>
    <property type="molecule type" value="Genomic_DNA"/>
</dbReference>
<evidence type="ECO:0000313" key="7">
    <source>
        <dbReference type="EMBL" id="MCG6661676.1"/>
    </source>
</evidence>
<gene>
    <name evidence="6" type="ORF">H1D44_06350</name>
    <name evidence="7" type="ORF">HOP48_08930</name>
</gene>
<evidence type="ECO:0000313" key="8">
    <source>
        <dbReference type="Proteomes" id="UP000518091"/>
    </source>
</evidence>
<protein>
    <recommendedName>
        <fullName evidence="2">diguanylate cyclase</fullName>
        <ecNumber evidence="2">2.7.7.65</ecNumber>
    </recommendedName>
</protein>
<dbReference type="Pfam" id="PF00990">
    <property type="entry name" value="GGDEF"/>
    <property type="match status" value="1"/>
</dbReference>